<comment type="caution">
    <text evidence="4">The sequence shown here is derived from an EMBL/GenBank/DDBJ whole genome shotgun (WGS) entry which is preliminary data.</text>
</comment>
<dbReference type="AlphaFoldDB" id="A0A819BF33"/>
<name>A0A819BF33_9BILA</name>
<dbReference type="EMBL" id="CAJOAZ010001298">
    <property type="protein sequence ID" value="CAF3795702.1"/>
    <property type="molecule type" value="Genomic_DNA"/>
</dbReference>
<feature type="transmembrane region" description="Helical" evidence="2">
    <location>
        <begin position="6"/>
        <end position="30"/>
    </location>
</feature>
<feature type="coiled-coil region" evidence="1">
    <location>
        <begin position="34"/>
        <end position="61"/>
    </location>
</feature>
<keyword evidence="2" id="KW-1133">Transmembrane helix</keyword>
<accession>A0A819BF33</accession>
<dbReference type="Proteomes" id="UP000663844">
    <property type="component" value="Unassembled WGS sequence"/>
</dbReference>
<sequence length="136" mass="16521">MFFFGNKFYVIFISIWIIALYFIVTTFHSISNNDKSSEKRIEFLQNELNLLRKNYRETQSNTSSTHYQWEELKHELTRVKRQLIDRSGAKTIPKQVPSLEYEQLRRKIETQARELSYFTNSELQKTYEFIIFFTQL</sequence>
<feature type="domain" description="Alpha-(1,6)-fucosyltransferase N- and catalytic" evidence="3">
    <location>
        <begin position="7"/>
        <end position="126"/>
    </location>
</feature>
<gene>
    <name evidence="4" type="ORF">OXD698_LOCUS17949</name>
</gene>
<evidence type="ECO:0000256" key="2">
    <source>
        <dbReference type="SAM" id="Phobius"/>
    </source>
</evidence>
<organism evidence="4 5">
    <name type="scientific">Adineta steineri</name>
    <dbReference type="NCBI Taxonomy" id="433720"/>
    <lineage>
        <taxon>Eukaryota</taxon>
        <taxon>Metazoa</taxon>
        <taxon>Spiralia</taxon>
        <taxon>Gnathifera</taxon>
        <taxon>Rotifera</taxon>
        <taxon>Eurotatoria</taxon>
        <taxon>Bdelloidea</taxon>
        <taxon>Adinetida</taxon>
        <taxon>Adinetidae</taxon>
        <taxon>Adineta</taxon>
    </lineage>
</organism>
<keyword evidence="2" id="KW-0472">Membrane</keyword>
<keyword evidence="1" id="KW-0175">Coiled coil</keyword>
<dbReference type="Pfam" id="PF19745">
    <property type="entry name" value="FUT8_N_cat"/>
    <property type="match status" value="1"/>
</dbReference>
<keyword evidence="2" id="KW-0812">Transmembrane</keyword>
<dbReference type="Gene3D" id="1.10.287.1060">
    <property type="entry name" value="ESAT-6-like"/>
    <property type="match status" value="1"/>
</dbReference>
<dbReference type="InterPro" id="IPR045573">
    <property type="entry name" value="Fut8_N_cat"/>
</dbReference>
<reference evidence="4" key="1">
    <citation type="submission" date="2021-02" db="EMBL/GenBank/DDBJ databases">
        <authorList>
            <person name="Nowell W R."/>
        </authorList>
    </citation>
    <scope>NUCLEOTIDE SEQUENCE</scope>
</reference>
<evidence type="ECO:0000256" key="1">
    <source>
        <dbReference type="SAM" id="Coils"/>
    </source>
</evidence>
<evidence type="ECO:0000313" key="4">
    <source>
        <dbReference type="EMBL" id="CAF3795702.1"/>
    </source>
</evidence>
<proteinExistence type="predicted"/>
<evidence type="ECO:0000259" key="3">
    <source>
        <dbReference type="Pfam" id="PF19745"/>
    </source>
</evidence>
<evidence type="ECO:0000313" key="5">
    <source>
        <dbReference type="Proteomes" id="UP000663844"/>
    </source>
</evidence>
<protein>
    <recommendedName>
        <fullName evidence="3">Alpha-(1,6)-fucosyltransferase N- and catalytic domain-containing protein</fullName>
    </recommendedName>
</protein>